<evidence type="ECO:0000256" key="1">
    <source>
        <dbReference type="SAM" id="MobiDB-lite"/>
    </source>
</evidence>
<evidence type="ECO:0000313" key="2">
    <source>
        <dbReference type="EMBL" id="CAL1529638.1"/>
    </source>
</evidence>
<comment type="caution">
    <text evidence="2">The sequence shown here is derived from an EMBL/GenBank/DDBJ whole genome shotgun (WGS) entry which is preliminary data.</text>
</comment>
<protein>
    <recommendedName>
        <fullName evidence="4">KIAA2026</fullName>
    </recommendedName>
</protein>
<accession>A0AAV2H7Q4</accession>
<sequence>DNRGSSDTGLNRNLMRSNSSTCTQFNISSSSIVSTSSTNVSRHQETVSQAGPLVTSQAVLPSSTKTKEAFVKLTEAQARQPAKPKKRPATVSELLKLQSHPVMGTYVFTGPRPTSEQNENPAVGQGLNIEVKNLQLISRSSCNPDRTSSAPGLPCDPPGIKVLQPNTASLSSEASTKHMQQQNLVDAGPTTMLTLPSILQLPLGQPPVTFTGSRPVTETNTTLPKLMIAPSVTNALTNSVTAQAQSGQKMQLKAPGVVFTEPCSNSFMPEKSPQVLKLQPSSSADSSIQKKETLSLEPKMRLINHAQVSSAPTTLNSNSTVSYFGQKNFTAVGQRSGSTVNSEKLSLRPSSSFNSEEGLPDNQIHKFKLTGHQLNETKFGKNSTGQSKSFLSFGQKFSSTSPSLSGAGHRGEQGALLSESKLCSNNSQLLQLIKPKCPVPSMSSASELPSSPQGNPDLILKFPTRKDPADAGRLSIA</sequence>
<feature type="non-terminal residue" evidence="2">
    <location>
        <position position="1"/>
    </location>
</feature>
<dbReference type="AlphaFoldDB" id="A0AAV2H7Q4"/>
<gene>
    <name evidence="2" type="ORF">GSLYS_00003793001</name>
</gene>
<feature type="non-terminal residue" evidence="2">
    <location>
        <position position="477"/>
    </location>
</feature>
<evidence type="ECO:0000313" key="3">
    <source>
        <dbReference type="Proteomes" id="UP001497497"/>
    </source>
</evidence>
<feature type="region of interest" description="Disordered" evidence="1">
    <location>
        <begin position="1"/>
        <end position="22"/>
    </location>
</feature>
<dbReference type="Proteomes" id="UP001497497">
    <property type="component" value="Unassembled WGS sequence"/>
</dbReference>
<feature type="region of interest" description="Disordered" evidence="1">
    <location>
        <begin position="335"/>
        <end position="359"/>
    </location>
</feature>
<evidence type="ECO:0008006" key="4">
    <source>
        <dbReference type="Google" id="ProtNLM"/>
    </source>
</evidence>
<organism evidence="2 3">
    <name type="scientific">Lymnaea stagnalis</name>
    <name type="common">Great pond snail</name>
    <name type="synonym">Helix stagnalis</name>
    <dbReference type="NCBI Taxonomy" id="6523"/>
    <lineage>
        <taxon>Eukaryota</taxon>
        <taxon>Metazoa</taxon>
        <taxon>Spiralia</taxon>
        <taxon>Lophotrochozoa</taxon>
        <taxon>Mollusca</taxon>
        <taxon>Gastropoda</taxon>
        <taxon>Heterobranchia</taxon>
        <taxon>Euthyneura</taxon>
        <taxon>Panpulmonata</taxon>
        <taxon>Hygrophila</taxon>
        <taxon>Lymnaeoidea</taxon>
        <taxon>Lymnaeidae</taxon>
        <taxon>Lymnaea</taxon>
    </lineage>
</organism>
<name>A0AAV2H7Q4_LYMST</name>
<proteinExistence type="predicted"/>
<dbReference type="EMBL" id="CAXITT010000052">
    <property type="protein sequence ID" value="CAL1529638.1"/>
    <property type="molecule type" value="Genomic_DNA"/>
</dbReference>
<keyword evidence="3" id="KW-1185">Reference proteome</keyword>
<feature type="compositionally biased region" description="Polar residues" evidence="1">
    <location>
        <begin position="335"/>
        <end position="355"/>
    </location>
</feature>
<feature type="region of interest" description="Disordered" evidence="1">
    <location>
        <begin position="439"/>
        <end position="477"/>
    </location>
</feature>
<reference evidence="2 3" key="1">
    <citation type="submission" date="2024-04" db="EMBL/GenBank/DDBJ databases">
        <authorList>
            <consortium name="Genoscope - CEA"/>
            <person name="William W."/>
        </authorList>
    </citation>
    <scope>NUCLEOTIDE SEQUENCE [LARGE SCALE GENOMIC DNA]</scope>
</reference>
<feature type="compositionally biased region" description="Low complexity" evidence="1">
    <location>
        <begin position="440"/>
        <end position="452"/>
    </location>
</feature>